<organism evidence="3 4">
    <name type="scientific">Citrus x changshan-huyou</name>
    <dbReference type="NCBI Taxonomy" id="2935761"/>
    <lineage>
        <taxon>Eukaryota</taxon>
        <taxon>Viridiplantae</taxon>
        <taxon>Streptophyta</taxon>
        <taxon>Embryophyta</taxon>
        <taxon>Tracheophyta</taxon>
        <taxon>Spermatophyta</taxon>
        <taxon>Magnoliopsida</taxon>
        <taxon>eudicotyledons</taxon>
        <taxon>Gunneridae</taxon>
        <taxon>Pentapetalae</taxon>
        <taxon>rosids</taxon>
        <taxon>malvids</taxon>
        <taxon>Sapindales</taxon>
        <taxon>Rutaceae</taxon>
        <taxon>Aurantioideae</taxon>
        <taxon>Citrus</taxon>
    </lineage>
</organism>
<evidence type="ECO:0000313" key="3">
    <source>
        <dbReference type="EMBL" id="KAK9210325.1"/>
    </source>
</evidence>
<evidence type="ECO:0000256" key="1">
    <source>
        <dbReference type="SAM" id="MobiDB-lite"/>
    </source>
</evidence>
<evidence type="ECO:0000313" key="4">
    <source>
        <dbReference type="Proteomes" id="UP001428341"/>
    </source>
</evidence>
<dbReference type="Proteomes" id="UP001428341">
    <property type="component" value="Unassembled WGS sequence"/>
</dbReference>
<sequence>MKSLHFIFLCMITISLHLFSKSTASSAASTFYPGRRTFTEVPISPPNHKNPRHRTQVTGKGLGVGRTFTSRSSYLQII</sequence>
<accession>A0AAP0QSN0</accession>
<feature type="signal peptide" evidence="2">
    <location>
        <begin position="1"/>
        <end position="24"/>
    </location>
</feature>
<gene>
    <name evidence="3" type="ORF">WN944_002695</name>
</gene>
<name>A0AAP0QSN0_9ROSI</name>
<evidence type="ECO:0000256" key="2">
    <source>
        <dbReference type="SAM" id="SignalP"/>
    </source>
</evidence>
<keyword evidence="2" id="KW-0732">Signal</keyword>
<keyword evidence="4" id="KW-1185">Reference proteome</keyword>
<dbReference type="AlphaFoldDB" id="A0AAP0QSN0"/>
<evidence type="ECO:0008006" key="5">
    <source>
        <dbReference type="Google" id="ProtNLM"/>
    </source>
</evidence>
<feature type="chain" id="PRO_5043019972" description="Transmembrane protein" evidence="2">
    <location>
        <begin position="25"/>
        <end position="78"/>
    </location>
</feature>
<feature type="region of interest" description="Disordered" evidence="1">
    <location>
        <begin position="40"/>
        <end position="63"/>
    </location>
</feature>
<reference evidence="3 4" key="1">
    <citation type="submission" date="2024-05" db="EMBL/GenBank/DDBJ databases">
        <title>Haplotype-resolved chromosome-level genome assembly of Huyou (Citrus changshanensis).</title>
        <authorList>
            <person name="Miao C."/>
            <person name="Chen W."/>
            <person name="Wu Y."/>
            <person name="Wang L."/>
            <person name="Zhao S."/>
            <person name="Grierson D."/>
            <person name="Xu C."/>
            <person name="Chen K."/>
        </authorList>
    </citation>
    <scope>NUCLEOTIDE SEQUENCE [LARGE SCALE GENOMIC DNA]</scope>
    <source>
        <strain evidence="3">01-14</strain>
        <tissue evidence="3">Leaf</tissue>
    </source>
</reference>
<dbReference type="EMBL" id="JBCGBO010000004">
    <property type="protein sequence ID" value="KAK9210325.1"/>
    <property type="molecule type" value="Genomic_DNA"/>
</dbReference>
<protein>
    <recommendedName>
        <fullName evidence="5">Transmembrane protein</fullName>
    </recommendedName>
</protein>
<proteinExistence type="predicted"/>
<comment type="caution">
    <text evidence="3">The sequence shown here is derived from an EMBL/GenBank/DDBJ whole genome shotgun (WGS) entry which is preliminary data.</text>
</comment>